<keyword evidence="2" id="KW-1185">Reference proteome</keyword>
<organism evidence="1 2">
    <name type="scientific">Marinicrinis lubricantis</name>
    <dbReference type="NCBI Taxonomy" id="2086470"/>
    <lineage>
        <taxon>Bacteria</taxon>
        <taxon>Bacillati</taxon>
        <taxon>Bacillota</taxon>
        <taxon>Bacilli</taxon>
        <taxon>Bacillales</taxon>
        <taxon>Paenibacillaceae</taxon>
    </lineage>
</organism>
<reference evidence="2" key="1">
    <citation type="journal article" date="2019" name="Int. J. Syst. Evol. Microbiol.">
        <title>The Global Catalogue of Microorganisms (GCM) 10K type strain sequencing project: providing services to taxonomists for standard genome sequencing and annotation.</title>
        <authorList>
            <consortium name="The Broad Institute Genomics Platform"/>
            <consortium name="The Broad Institute Genome Sequencing Center for Infectious Disease"/>
            <person name="Wu L."/>
            <person name="Ma J."/>
        </authorList>
    </citation>
    <scope>NUCLEOTIDE SEQUENCE [LARGE SCALE GENOMIC DNA]</scope>
    <source>
        <strain evidence="2">CCM 8749</strain>
    </source>
</reference>
<comment type="caution">
    <text evidence="1">The sequence shown here is derived from an EMBL/GenBank/DDBJ whole genome shotgun (WGS) entry which is preliminary data.</text>
</comment>
<accession>A0ABW1ILL9</accession>
<protein>
    <recommendedName>
        <fullName evidence="3">Small, acid-soluble spore protein gamma-type</fullName>
    </recommendedName>
</protein>
<gene>
    <name evidence="1" type="ORF">ACFPXP_05940</name>
</gene>
<evidence type="ECO:0000313" key="1">
    <source>
        <dbReference type="EMBL" id="MFC5985972.1"/>
    </source>
</evidence>
<proteinExistence type="predicted"/>
<dbReference type="EMBL" id="JBHSQV010000034">
    <property type="protein sequence ID" value="MFC5985972.1"/>
    <property type="molecule type" value="Genomic_DNA"/>
</dbReference>
<dbReference type="Proteomes" id="UP001596250">
    <property type="component" value="Unassembled WGS sequence"/>
</dbReference>
<name>A0ABW1ILL9_9BACL</name>
<sequence length="41" mass="4539">MAKNNKNQNNQQQKYNAEFAEEVTAKNAAANANQASQKAEK</sequence>
<evidence type="ECO:0008006" key="3">
    <source>
        <dbReference type="Google" id="ProtNLM"/>
    </source>
</evidence>
<dbReference type="RefSeq" id="WP_379893270.1">
    <property type="nucleotide sequence ID" value="NZ_CBCSCT010000019.1"/>
</dbReference>
<evidence type="ECO:0000313" key="2">
    <source>
        <dbReference type="Proteomes" id="UP001596250"/>
    </source>
</evidence>